<feature type="compositionally biased region" description="Polar residues" evidence="1">
    <location>
        <begin position="8"/>
        <end position="18"/>
    </location>
</feature>
<protein>
    <submittedName>
        <fullName evidence="2">Uncharacterized protein</fullName>
    </submittedName>
</protein>
<dbReference type="EMBL" id="MU001677">
    <property type="protein sequence ID" value="KAF2458800.1"/>
    <property type="molecule type" value="Genomic_DNA"/>
</dbReference>
<evidence type="ECO:0000256" key="1">
    <source>
        <dbReference type="SAM" id="MobiDB-lite"/>
    </source>
</evidence>
<feature type="region of interest" description="Disordered" evidence="1">
    <location>
        <begin position="1"/>
        <end position="56"/>
    </location>
</feature>
<proteinExistence type="predicted"/>
<reference evidence="2" key="1">
    <citation type="journal article" date="2020" name="Stud. Mycol.">
        <title>101 Dothideomycetes genomes: a test case for predicting lifestyles and emergence of pathogens.</title>
        <authorList>
            <person name="Haridas S."/>
            <person name="Albert R."/>
            <person name="Binder M."/>
            <person name="Bloem J."/>
            <person name="Labutti K."/>
            <person name="Salamov A."/>
            <person name="Andreopoulos B."/>
            <person name="Baker S."/>
            <person name="Barry K."/>
            <person name="Bills G."/>
            <person name="Bluhm B."/>
            <person name="Cannon C."/>
            <person name="Castanera R."/>
            <person name="Culley D."/>
            <person name="Daum C."/>
            <person name="Ezra D."/>
            <person name="Gonzalez J."/>
            <person name="Henrissat B."/>
            <person name="Kuo A."/>
            <person name="Liang C."/>
            <person name="Lipzen A."/>
            <person name="Lutzoni F."/>
            <person name="Magnuson J."/>
            <person name="Mondo S."/>
            <person name="Nolan M."/>
            <person name="Ohm R."/>
            <person name="Pangilinan J."/>
            <person name="Park H.-J."/>
            <person name="Ramirez L."/>
            <person name="Alfaro M."/>
            <person name="Sun H."/>
            <person name="Tritt A."/>
            <person name="Yoshinaga Y."/>
            <person name="Zwiers L.-H."/>
            <person name="Turgeon B."/>
            <person name="Goodwin S."/>
            <person name="Spatafora J."/>
            <person name="Crous P."/>
            <person name="Grigoriev I."/>
        </authorList>
    </citation>
    <scope>NUCLEOTIDE SEQUENCE</scope>
    <source>
        <strain evidence="2">ATCC 16933</strain>
    </source>
</reference>
<gene>
    <name evidence="2" type="ORF">BDY21DRAFT_341369</name>
</gene>
<keyword evidence="3" id="KW-1185">Reference proteome</keyword>
<organism evidence="2 3">
    <name type="scientific">Lineolata rhizophorae</name>
    <dbReference type="NCBI Taxonomy" id="578093"/>
    <lineage>
        <taxon>Eukaryota</taxon>
        <taxon>Fungi</taxon>
        <taxon>Dikarya</taxon>
        <taxon>Ascomycota</taxon>
        <taxon>Pezizomycotina</taxon>
        <taxon>Dothideomycetes</taxon>
        <taxon>Dothideomycetes incertae sedis</taxon>
        <taxon>Lineolatales</taxon>
        <taxon>Lineolataceae</taxon>
        <taxon>Lineolata</taxon>
    </lineage>
</organism>
<name>A0A6A6P436_9PEZI</name>
<evidence type="ECO:0000313" key="3">
    <source>
        <dbReference type="Proteomes" id="UP000799766"/>
    </source>
</evidence>
<sequence>MYTPPAQPSTAIRTSGEQSPLPPRAPPQASCPAGRPHKHTRNVYRAQTQARKARAPQQLDGTLYLCRQRR</sequence>
<dbReference type="AlphaFoldDB" id="A0A6A6P436"/>
<accession>A0A6A6P436</accession>
<evidence type="ECO:0000313" key="2">
    <source>
        <dbReference type="EMBL" id="KAF2458800.1"/>
    </source>
</evidence>
<dbReference type="Proteomes" id="UP000799766">
    <property type="component" value="Unassembled WGS sequence"/>
</dbReference>